<accession>A2DQJ0</accession>
<evidence type="ECO:0000313" key="3">
    <source>
        <dbReference type="EMBL" id="EAY17274.1"/>
    </source>
</evidence>
<dbReference type="InParanoid" id="A2DQJ0"/>
<evidence type="ECO:0000256" key="1">
    <source>
        <dbReference type="SAM" id="SignalP"/>
    </source>
</evidence>
<dbReference type="RefSeq" id="XP_001329497.1">
    <property type="nucleotide sequence ID" value="XM_001329462.1"/>
</dbReference>
<dbReference type="EMBL" id="DS113232">
    <property type="protein sequence ID" value="EAY17274.1"/>
    <property type="molecule type" value="Genomic_DNA"/>
</dbReference>
<keyword evidence="4" id="KW-1185">Reference proteome</keyword>
<keyword evidence="1" id="KW-0732">Signal</keyword>
<reference evidence="3" key="1">
    <citation type="submission" date="2006-10" db="EMBL/GenBank/DDBJ databases">
        <authorList>
            <person name="Amadeo P."/>
            <person name="Zhao Q."/>
            <person name="Wortman J."/>
            <person name="Fraser-Liggett C."/>
            <person name="Carlton J."/>
        </authorList>
    </citation>
    <scope>NUCLEOTIDE SEQUENCE</scope>
    <source>
        <strain evidence="3">G3</strain>
    </source>
</reference>
<dbReference type="KEGG" id="tva:4775277"/>
<organism evidence="3 4">
    <name type="scientific">Trichomonas vaginalis (strain ATCC PRA-98 / G3)</name>
    <dbReference type="NCBI Taxonomy" id="412133"/>
    <lineage>
        <taxon>Eukaryota</taxon>
        <taxon>Metamonada</taxon>
        <taxon>Parabasalia</taxon>
        <taxon>Trichomonadida</taxon>
        <taxon>Trichomonadidae</taxon>
        <taxon>Trichomonas</taxon>
    </lineage>
</organism>
<dbReference type="AlphaFoldDB" id="A2DQJ0"/>
<evidence type="ECO:0000313" key="4">
    <source>
        <dbReference type="Proteomes" id="UP000001542"/>
    </source>
</evidence>
<feature type="signal peptide" evidence="1">
    <location>
        <begin position="1"/>
        <end position="21"/>
    </location>
</feature>
<reference evidence="3" key="2">
    <citation type="journal article" date="2007" name="Science">
        <title>Draft genome sequence of the sexually transmitted pathogen Trichomonas vaginalis.</title>
        <authorList>
            <person name="Carlton J.M."/>
            <person name="Hirt R.P."/>
            <person name="Silva J.C."/>
            <person name="Delcher A.L."/>
            <person name="Schatz M."/>
            <person name="Zhao Q."/>
            <person name="Wortman J.R."/>
            <person name="Bidwell S.L."/>
            <person name="Alsmark U.C.M."/>
            <person name="Besteiro S."/>
            <person name="Sicheritz-Ponten T."/>
            <person name="Noel C.J."/>
            <person name="Dacks J.B."/>
            <person name="Foster P.G."/>
            <person name="Simillion C."/>
            <person name="Van de Peer Y."/>
            <person name="Miranda-Saavedra D."/>
            <person name="Barton G.J."/>
            <person name="Westrop G.D."/>
            <person name="Mueller S."/>
            <person name="Dessi D."/>
            <person name="Fiori P.L."/>
            <person name="Ren Q."/>
            <person name="Paulsen I."/>
            <person name="Zhang H."/>
            <person name="Bastida-Corcuera F.D."/>
            <person name="Simoes-Barbosa A."/>
            <person name="Brown M.T."/>
            <person name="Hayes R.D."/>
            <person name="Mukherjee M."/>
            <person name="Okumura C.Y."/>
            <person name="Schneider R."/>
            <person name="Smith A.J."/>
            <person name="Vanacova S."/>
            <person name="Villalvazo M."/>
            <person name="Haas B.J."/>
            <person name="Pertea M."/>
            <person name="Feldblyum T.V."/>
            <person name="Utterback T.R."/>
            <person name="Shu C.L."/>
            <person name="Osoegawa K."/>
            <person name="de Jong P.J."/>
            <person name="Hrdy I."/>
            <person name="Horvathova L."/>
            <person name="Zubacova Z."/>
            <person name="Dolezal P."/>
            <person name="Malik S.B."/>
            <person name="Logsdon J.M. Jr."/>
            <person name="Henze K."/>
            <person name="Gupta A."/>
            <person name="Wang C.C."/>
            <person name="Dunne R.L."/>
            <person name="Upcroft J.A."/>
            <person name="Upcroft P."/>
            <person name="White O."/>
            <person name="Salzberg S.L."/>
            <person name="Tang P."/>
            <person name="Chiu C.-H."/>
            <person name="Lee Y.-S."/>
            <person name="Embley T.M."/>
            <person name="Coombs G.H."/>
            <person name="Mottram J.C."/>
            <person name="Tachezy J."/>
            <person name="Fraser-Liggett C.M."/>
            <person name="Johnson P.J."/>
        </authorList>
    </citation>
    <scope>NUCLEOTIDE SEQUENCE [LARGE SCALE GENOMIC DNA]</scope>
    <source>
        <strain evidence="3">G3</strain>
    </source>
</reference>
<dbReference type="Proteomes" id="UP000001542">
    <property type="component" value="Unassembled WGS sequence"/>
</dbReference>
<feature type="domain" description="Glycosyltransferase 61 catalytic" evidence="2">
    <location>
        <begin position="149"/>
        <end position="323"/>
    </location>
</feature>
<name>A2DQJ0_TRIV3</name>
<gene>
    <name evidence="3" type="ORF">TVAG_266370</name>
</gene>
<feature type="chain" id="PRO_5002643249" description="Glycosyltransferase 61 catalytic domain-containing protein" evidence="1">
    <location>
        <begin position="22"/>
        <end position="434"/>
    </location>
</feature>
<dbReference type="VEuPathDB" id="TrichDB:TVAG_266370"/>
<protein>
    <recommendedName>
        <fullName evidence="2">Glycosyltransferase 61 catalytic domain-containing protein</fullName>
    </recommendedName>
</protein>
<dbReference type="Pfam" id="PF04577">
    <property type="entry name" value="Glyco_transf_61"/>
    <property type="match status" value="1"/>
</dbReference>
<evidence type="ECO:0000259" key="2">
    <source>
        <dbReference type="Pfam" id="PF04577"/>
    </source>
</evidence>
<proteinExistence type="predicted"/>
<dbReference type="InterPro" id="IPR049625">
    <property type="entry name" value="Glyco_transf_61_cat"/>
</dbReference>
<sequence length="434" mass="49938">MIAQALEVIVFLFTCLVSLLAEQSTCSMYILVHGVQKYQSTPTRKVDNIEIIDNYSVILPNGGYLKVRMGPKSWPFYQGNSIDLDCLGLQHSIYHHFHRADVCLYGVYFYDYFIELANKHYPYRYPNATNHSLQVYQKIVLGFSHHPQYGHFMHDMLCPIMSMPAEILEGADIFVHFKENEARNIFSFLGFDPKRIHSLTGQWVHGIDVHATVSQFGINAMFQAWIDLHHYIYQKYNLYNIAPTQMTAINKPKGNWGCVGNFDALFERAKKLYPEYNWKLYPASTLFDIERTAKILAASKLYVSAAGSACFNCIYMHENTQILFFTRQLPDNPALAGVATLGIFAYAISTENLSNVSLSDFDPGLHEIMYVVKYGHWNNGIENRTGQFLDSSFYKKGFEIYAETGKTNILVPSKSFRKHTHRKIQPGRTFMEFF</sequence>
<dbReference type="VEuPathDB" id="TrichDB:TVAGG3_0591120"/>
<dbReference type="GO" id="GO:0016757">
    <property type="term" value="F:glycosyltransferase activity"/>
    <property type="evidence" value="ECO:0000318"/>
    <property type="project" value="GO_Central"/>
</dbReference>